<evidence type="ECO:0000256" key="3">
    <source>
        <dbReference type="RuleBase" id="RU000363"/>
    </source>
</evidence>
<dbReference type="PANTHER" id="PTHR42901">
    <property type="entry name" value="ALCOHOL DEHYDROGENASE"/>
    <property type="match status" value="1"/>
</dbReference>
<comment type="caution">
    <text evidence="4">The sequence shown here is derived from an EMBL/GenBank/DDBJ whole genome shotgun (WGS) entry which is preliminary data.</text>
</comment>
<dbReference type="EMBL" id="WHJC01000017">
    <property type="protein sequence ID" value="MPQ42682.1"/>
    <property type="molecule type" value="Genomic_DNA"/>
</dbReference>
<sequence>MKDKLAIITGGTSGIGKEFANQLAEKGYNILITGRRIKELEKVAEEIRNKTKVNVETYIIDLAIDNEVEEFMIYLEKKNNIEFLVNNAGHGAEKSFTDDKYENQLEMINLHIIATVKLCHGLIKIMKKNKKGYIVNVSSVAAFNTFPSSAMYCSTKAFLINFSQSLAMEVKKYHIKVQGLCPGFTRTHFHSRLKMDENILKNKGLIRWMTTNKVVNISLNNIEKDLKVIVIPGISNKFIYHLNKFIPKSIYYKFAIKGWELME</sequence>
<protein>
    <submittedName>
        <fullName evidence="4">SDR family NAD(P)-dependent oxidoreductase</fullName>
    </submittedName>
</protein>
<dbReference type="Pfam" id="PF00106">
    <property type="entry name" value="adh_short"/>
    <property type="match status" value="1"/>
</dbReference>
<proteinExistence type="inferred from homology"/>
<reference evidence="4 5" key="1">
    <citation type="submission" date="2019-10" db="EMBL/GenBank/DDBJ databases">
        <title>The Genome Sequence of Clostridium tarantellae Isolated from Fish Brain.</title>
        <authorList>
            <person name="Bano L."/>
            <person name="Kiel M."/>
            <person name="Sales G."/>
            <person name="Doxey A.C."/>
            <person name="Mansfield M.J."/>
            <person name="Schiavone M."/>
            <person name="Rossetto O."/>
            <person name="Pirazzini M."/>
            <person name="Dobrindt U."/>
            <person name="Montecucco C."/>
        </authorList>
    </citation>
    <scope>NUCLEOTIDE SEQUENCE [LARGE SCALE GENOMIC DNA]</scope>
    <source>
        <strain evidence="4 5">DSM 3997</strain>
    </source>
</reference>
<dbReference type="Proteomes" id="UP000430345">
    <property type="component" value="Unassembled WGS sequence"/>
</dbReference>
<dbReference type="CDD" id="cd05233">
    <property type="entry name" value="SDR_c"/>
    <property type="match status" value="1"/>
</dbReference>
<dbReference type="RefSeq" id="WP_152887528.1">
    <property type="nucleotide sequence ID" value="NZ_WHJC01000017.1"/>
</dbReference>
<name>A0A6I1MKG9_9CLOT</name>
<accession>A0A6I1MKG9</accession>
<gene>
    <name evidence="4" type="ORF">GBZ86_02785</name>
</gene>
<dbReference type="Gene3D" id="3.40.50.720">
    <property type="entry name" value="NAD(P)-binding Rossmann-like Domain"/>
    <property type="match status" value="1"/>
</dbReference>
<evidence type="ECO:0000313" key="5">
    <source>
        <dbReference type="Proteomes" id="UP000430345"/>
    </source>
</evidence>
<evidence type="ECO:0000313" key="4">
    <source>
        <dbReference type="EMBL" id="MPQ42682.1"/>
    </source>
</evidence>
<dbReference type="PRINTS" id="PR00080">
    <property type="entry name" value="SDRFAMILY"/>
</dbReference>
<dbReference type="OrthoDB" id="9808814at2"/>
<keyword evidence="2" id="KW-0560">Oxidoreductase</keyword>
<dbReference type="InterPro" id="IPR020904">
    <property type="entry name" value="Sc_DH/Rdtase_CS"/>
</dbReference>
<dbReference type="InterPro" id="IPR002347">
    <property type="entry name" value="SDR_fam"/>
</dbReference>
<dbReference type="AlphaFoldDB" id="A0A6I1MKG9"/>
<dbReference type="GO" id="GO:0016491">
    <property type="term" value="F:oxidoreductase activity"/>
    <property type="evidence" value="ECO:0007669"/>
    <property type="project" value="UniProtKB-KW"/>
</dbReference>
<dbReference type="PANTHER" id="PTHR42901:SF1">
    <property type="entry name" value="ALCOHOL DEHYDROGENASE"/>
    <property type="match status" value="1"/>
</dbReference>
<dbReference type="PIRSF" id="PIRSF000126">
    <property type="entry name" value="11-beta-HSD1"/>
    <property type="match status" value="1"/>
</dbReference>
<dbReference type="PRINTS" id="PR00081">
    <property type="entry name" value="GDHRDH"/>
</dbReference>
<keyword evidence="5" id="KW-1185">Reference proteome</keyword>
<evidence type="ECO:0000256" key="1">
    <source>
        <dbReference type="ARBA" id="ARBA00006484"/>
    </source>
</evidence>
<comment type="similarity">
    <text evidence="1 3">Belongs to the short-chain dehydrogenases/reductases (SDR) family.</text>
</comment>
<evidence type="ECO:0000256" key="2">
    <source>
        <dbReference type="ARBA" id="ARBA00023002"/>
    </source>
</evidence>
<organism evidence="4 5">
    <name type="scientific">Clostridium tarantellae</name>
    <dbReference type="NCBI Taxonomy" id="39493"/>
    <lineage>
        <taxon>Bacteria</taxon>
        <taxon>Bacillati</taxon>
        <taxon>Bacillota</taxon>
        <taxon>Clostridia</taxon>
        <taxon>Eubacteriales</taxon>
        <taxon>Clostridiaceae</taxon>
        <taxon>Clostridium</taxon>
    </lineage>
</organism>
<dbReference type="InterPro" id="IPR036291">
    <property type="entry name" value="NAD(P)-bd_dom_sf"/>
</dbReference>
<dbReference type="PROSITE" id="PS00061">
    <property type="entry name" value="ADH_SHORT"/>
    <property type="match status" value="1"/>
</dbReference>
<dbReference type="SUPFAM" id="SSF51735">
    <property type="entry name" value="NAD(P)-binding Rossmann-fold domains"/>
    <property type="match status" value="1"/>
</dbReference>